<accession>A0A6N7YZM3</accession>
<dbReference type="InterPro" id="IPR009100">
    <property type="entry name" value="AcylCoA_DH/oxidase_NM_dom_sf"/>
</dbReference>
<dbReference type="InterPro" id="IPR013107">
    <property type="entry name" value="Acyl-CoA_DH_C"/>
</dbReference>
<keyword evidence="1" id="KW-0560">Oxidoreductase</keyword>
<dbReference type="InterPro" id="IPR050741">
    <property type="entry name" value="Acyl-CoA_dehydrogenase"/>
</dbReference>
<sequence>MNVNPRAAALLKAGQKLAPLIRENAEYADIHGRLAPEVVAAYHENGLFGMWVPEVLGGAEADPLTALELCELISYEDASAGWVLFTGSVGISTPAFYLPDEGVKDVFSGSRMPVGAGQGTRSGKAVRVEGGYRLTGEWNFASSAPYASHIFTLGTVEDTKEPVLFVLPAEDVNIDTESWDVIGLRGTGSFDYSTDDAFVPDRRTYPAGIDGTPVRGGVLGKLGLVQTSMIGHTAWALGVGRRLLDELSASMREKAGRAGAQAGSDSSHEQYANAEAQVRSARALAFETWSDAWETLSRGGDISKRQSSLMRLALNNATWSAFRVGTFVNTAAGTRALRQGTIQRFYRDLHAGAAHIMSAPPVLRDAGRELAGLAEHEHWFYAGLVGER</sequence>
<dbReference type="OrthoDB" id="3402961at2"/>
<feature type="domain" description="Acyl-CoA dehydrogenase/oxidase N-terminal" evidence="3">
    <location>
        <begin position="21"/>
        <end position="89"/>
    </location>
</feature>
<gene>
    <name evidence="5" type="ORF">GKO32_00890</name>
</gene>
<comment type="caution">
    <text evidence="5">The sequence shown here is derived from an EMBL/GenBank/DDBJ whole genome shotgun (WGS) entry which is preliminary data.</text>
</comment>
<dbReference type="GO" id="GO:0050660">
    <property type="term" value="F:flavin adenine dinucleotide binding"/>
    <property type="evidence" value="ECO:0007669"/>
    <property type="project" value="InterPro"/>
</dbReference>
<dbReference type="InterPro" id="IPR037069">
    <property type="entry name" value="AcylCoA_DH/ox_N_sf"/>
</dbReference>
<dbReference type="GO" id="GO:0005737">
    <property type="term" value="C:cytoplasm"/>
    <property type="evidence" value="ECO:0007669"/>
    <property type="project" value="TreeGrafter"/>
</dbReference>
<dbReference type="Gene3D" id="2.40.110.10">
    <property type="entry name" value="Butyryl-CoA Dehydrogenase, subunit A, domain 2"/>
    <property type="match status" value="1"/>
</dbReference>
<evidence type="ECO:0000313" key="6">
    <source>
        <dbReference type="Proteomes" id="UP000440096"/>
    </source>
</evidence>
<dbReference type="InterPro" id="IPR036250">
    <property type="entry name" value="AcylCo_DH-like_C"/>
</dbReference>
<dbReference type="Gene3D" id="1.20.140.10">
    <property type="entry name" value="Butyryl-CoA Dehydrogenase, subunit A, domain 3"/>
    <property type="match status" value="1"/>
</dbReference>
<dbReference type="InterPro" id="IPR013786">
    <property type="entry name" value="AcylCoA_DH/ox_N"/>
</dbReference>
<feature type="domain" description="Acyl-CoA dehydrogenase C-terminal" evidence="4">
    <location>
        <begin position="230"/>
        <end position="357"/>
    </location>
</feature>
<reference evidence="5 6" key="1">
    <citation type="submission" date="2019-11" db="EMBL/GenBank/DDBJ databases">
        <title>Draft genome of Amycolatopsis RM579.</title>
        <authorList>
            <person name="Duangmal K."/>
            <person name="Mingma R."/>
        </authorList>
    </citation>
    <scope>NUCLEOTIDE SEQUENCE [LARGE SCALE GENOMIC DNA]</scope>
    <source>
        <strain evidence="5 6">RM579</strain>
    </source>
</reference>
<dbReference type="Pfam" id="PF02771">
    <property type="entry name" value="Acyl-CoA_dh_N"/>
    <property type="match status" value="1"/>
</dbReference>
<evidence type="ECO:0000256" key="2">
    <source>
        <dbReference type="ARBA" id="ARBA00049661"/>
    </source>
</evidence>
<name>A0A6N7YZM3_9PSEU</name>
<evidence type="ECO:0000259" key="3">
    <source>
        <dbReference type="Pfam" id="PF02771"/>
    </source>
</evidence>
<evidence type="ECO:0000256" key="1">
    <source>
        <dbReference type="ARBA" id="ARBA00023002"/>
    </source>
</evidence>
<dbReference type="PIRSF" id="PIRSF016578">
    <property type="entry name" value="HsaA"/>
    <property type="match status" value="1"/>
</dbReference>
<keyword evidence="6" id="KW-1185">Reference proteome</keyword>
<evidence type="ECO:0000313" key="5">
    <source>
        <dbReference type="EMBL" id="MTD52544.1"/>
    </source>
</evidence>
<evidence type="ECO:0000259" key="4">
    <source>
        <dbReference type="Pfam" id="PF08028"/>
    </source>
</evidence>
<dbReference type="PANTHER" id="PTHR48083">
    <property type="entry name" value="MEDIUM-CHAIN SPECIFIC ACYL-COA DEHYDROGENASE, MITOCHONDRIAL-RELATED"/>
    <property type="match status" value="1"/>
</dbReference>
<dbReference type="EMBL" id="WMBA01000001">
    <property type="protein sequence ID" value="MTD52544.1"/>
    <property type="molecule type" value="Genomic_DNA"/>
</dbReference>
<dbReference type="SUPFAM" id="SSF47203">
    <property type="entry name" value="Acyl-CoA dehydrogenase C-terminal domain-like"/>
    <property type="match status" value="1"/>
</dbReference>
<dbReference type="Gene3D" id="1.10.540.10">
    <property type="entry name" value="Acyl-CoA dehydrogenase/oxidase, N-terminal domain"/>
    <property type="match status" value="1"/>
</dbReference>
<dbReference type="InterPro" id="IPR046373">
    <property type="entry name" value="Acyl-CoA_Oxase/DH_mid-dom_sf"/>
</dbReference>
<dbReference type="GO" id="GO:0003995">
    <property type="term" value="F:acyl-CoA dehydrogenase activity"/>
    <property type="evidence" value="ECO:0007669"/>
    <property type="project" value="TreeGrafter"/>
</dbReference>
<dbReference type="PANTHER" id="PTHR48083:SF5">
    <property type="entry name" value="NRGC PROTEIN"/>
    <property type="match status" value="1"/>
</dbReference>
<dbReference type="SUPFAM" id="SSF56645">
    <property type="entry name" value="Acyl-CoA dehydrogenase NM domain-like"/>
    <property type="match status" value="1"/>
</dbReference>
<comment type="similarity">
    <text evidence="2">Belongs to the HpaH/HsaA monooxygenase family.</text>
</comment>
<dbReference type="RefSeq" id="WP_154754795.1">
    <property type="nucleotide sequence ID" value="NZ_WMBA01000001.1"/>
</dbReference>
<proteinExistence type="inferred from homology"/>
<dbReference type="Pfam" id="PF08028">
    <property type="entry name" value="Acyl-CoA_dh_2"/>
    <property type="match status" value="1"/>
</dbReference>
<protein>
    <submittedName>
        <fullName evidence="5">Acyl-CoA dehydrogenase</fullName>
    </submittedName>
</protein>
<organism evidence="5 6">
    <name type="scientific">Amycolatopsis pithecellobii</name>
    <dbReference type="NCBI Taxonomy" id="664692"/>
    <lineage>
        <taxon>Bacteria</taxon>
        <taxon>Bacillati</taxon>
        <taxon>Actinomycetota</taxon>
        <taxon>Actinomycetes</taxon>
        <taxon>Pseudonocardiales</taxon>
        <taxon>Pseudonocardiaceae</taxon>
        <taxon>Amycolatopsis</taxon>
    </lineage>
</organism>
<dbReference type="GO" id="GO:0033539">
    <property type="term" value="P:fatty acid beta-oxidation using acyl-CoA dehydrogenase"/>
    <property type="evidence" value="ECO:0007669"/>
    <property type="project" value="TreeGrafter"/>
</dbReference>
<dbReference type="Proteomes" id="UP000440096">
    <property type="component" value="Unassembled WGS sequence"/>
</dbReference>
<dbReference type="AlphaFoldDB" id="A0A6N7YZM3"/>